<dbReference type="RefSeq" id="WP_123164105.1">
    <property type="nucleotide sequence ID" value="NZ_RIAX01000002.1"/>
</dbReference>
<gene>
    <name evidence="2" type="ORF">EEX84_02975</name>
</gene>
<dbReference type="Gene3D" id="4.10.810.10">
    <property type="entry name" value="Virus Scaffolding Protein, Chain A"/>
    <property type="match status" value="1"/>
</dbReference>
<dbReference type="InterPro" id="IPR027393">
    <property type="entry name" value="Virus_scaffolding_prot_C"/>
</dbReference>
<evidence type="ECO:0000313" key="2">
    <source>
        <dbReference type="EMBL" id="RNF40404.1"/>
    </source>
</evidence>
<protein>
    <submittedName>
        <fullName evidence="2">IDEAL domain-containing protein</fullName>
    </submittedName>
</protein>
<accession>A0A3M8PB33</accession>
<sequence>MKNDKAILKTSDWVKGISRHGELIIGFIDSMSMVQEAVNVVVVESDNEEMIGKTIPMSVNQVESIPMIQSKGAGELEFLIDLALATGDKEWFEELSAELNSKKQAVN</sequence>
<dbReference type="InterPro" id="IPR014957">
    <property type="entry name" value="IDEAL_dom"/>
</dbReference>
<evidence type="ECO:0000313" key="3">
    <source>
        <dbReference type="Proteomes" id="UP000275473"/>
    </source>
</evidence>
<name>A0A3M8PB33_9BACL</name>
<dbReference type="Pfam" id="PF08858">
    <property type="entry name" value="IDEAL"/>
    <property type="match status" value="1"/>
</dbReference>
<comment type="caution">
    <text evidence="2">The sequence shown here is derived from an EMBL/GenBank/DDBJ whole genome shotgun (WGS) entry which is preliminary data.</text>
</comment>
<proteinExistence type="predicted"/>
<feature type="domain" description="IDEAL" evidence="1">
    <location>
        <begin position="54"/>
        <end position="99"/>
    </location>
</feature>
<dbReference type="OrthoDB" id="2427704at2"/>
<dbReference type="SMART" id="SM00914">
    <property type="entry name" value="IDEAL"/>
    <property type="match status" value="1"/>
</dbReference>
<reference evidence="2 3" key="1">
    <citation type="journal article" date="2018" name="Int. J. Syst. Evol. Microbiol.">
        <title>Planococcus salinus sp. nov., a moderately halophilic bacterium isolated from a saline-alkali soil.</title>
        <authorList>
            <person name="Gan L."/>
        </authorList>
    </citation>
    <scope>NUCLEOTIDE SEQUENCE [LARGE SCALE GENOMIC DNA]</scope>
    <source>
        <strain evidence="2 3">LCB217</strain>
    </source>
</reference>
<dbReference type="Proteomes" id="UP000275473">
    <property type="component" value="Unassembled WGS sequence"/>
</dbReference>
<dbReference type="AlphaFoldDB" id="A0A3M8PB33"/>
<evidence type="ECO:0000259" key="1">
    <source>
        <dbReference type="SMART" id="SM00914"/>
    </source>
</evidence>
<keyword evidence="3" id="KW-1185">Reference proteome</keyword>
<organism evidence="2 3">
    <name type="scientific">Planococcus salinus</name>
    <dbReference type="NCBI Taxonomy" id="1848460"/>
    <lineage>
        <taxon>Bacteria</taxon>
        <taxon>Bacillati</taxon>
        <taxon>Bacillota</taxon>
        <taxon>Bacilli</taxon>
        <taxon>Bacillales</taxon>
        <taxon>Caryophanaceae</taxon>
        <taxon>Planococcus</taxon>
    </lineage>
</organism>
<dbReference type="EMBL" id="RIAX01000002">
    <property type="protein sequence ID" value="RNF40404.1"/>
    <property type="molecule type" value="Genomic_DNA"/>
</dbReference>